<dbReference type="Proteomes" id="UP000831692">
    <property type="component" value="Chromosome"/>
</dbReference>
<sequence>MNFFTRIIKSITSLKKRTAIIGGLFLVVSTFLITARLTQYELQKVLENVQQDLNSIVTIELDYEKILQSMYSGDLQSGTDVLNEELLEKIEKSSYVEDFSVSAATQLFTQYADRTPKHEDKVPGGIIEPSNEIEIYDSNDPELAKYNLQIIEGDLTTNNKETYPIMVSKKYAEKHNLSIGDPLTLDFNSGFDEEQEALKKSGVITGIYELAANSPRPHKDNEERLFFSTRRVLKEVKELQFGENTPLMAGYDKIKVSLKDPMDTQKFLNELDAENSKYQQVAFKSSYEQYKTIQSMITDFSSILNFIQLFLILFALIVIGLIMMLSLRERKYEVGLLLSLGETKINILLQMFLEVAIVLVVSFGISFALSTTVIAPQASAVVNEQMQASMGELSDNSSLSMPRGDNYVEDESTKLNTEVSIQQTDFKESLIFSSVIFSLLAVITCVTTILPTMKIIKRSPKEILSNNE</sequence>
<keyword evidence="5 6" id="KW-0472">Membrane</keyword>
<name>A0ABN6NTS6_9ENTE</name>
<evidence type="ECO:0000256" key="4">
    <source>
        <dbReference type="ARBA" id="ARBA00022989"/>
    </source>
</evidence>
<evidence type="ECO:0000256" key="6">
    <source>
        <dbReference type="SAM" id="Phobius"/>
    </source>
</evidence>
<feature type="transmembrane region" description="Helical" evidence="6">
    <location>
        <begin position="430"/>
        <end position="451"/>
    </location>
</feature>
<keyword evidence="4 6" id="KW-1133">Transmembrane helix</keyword>
<protein>
    <submittedName>
        <fullName evidence="8">Peptide ABC transporter permease protein</fullName>
    </submittedName>
</protein>
<feature type="transmembrane region" description="Helical" evidence="6">
    <location>
        <begin position="20"/>
        <end position="38"/>
    </location>
</feature>
<dbReference type="InterPro" id="IPR003838">
    <property type="entry name" value="ABC3_permease_C"/>
</dbReference>
<dbReference type="InterPro" id="IPR050250">
    <property type="entry name" value="Macrolide_Exporter_MacB"/>
</dbReference>
<dbReference type="PANTHER" id="PTHR30572">
    <property type="entry name" value="MEMBRANE COMPONENT OF TRANSPORTER-RELATED"/>
    <property type="match status" value="1"/>
</dbReference>
<gene>
    <name evidence="8" type="ORF">ENLAB_20220</name>
</gene>
<evidence type="ECO:0000256" key="1">
    <source>
        <dbReference type="ARBA" id="ARBA00004651"/>
    </source>
</evidence>
<feature type="transmembrane region" description="Helical" evidence="6">
    <location>
        <begin position="306"/>
        <end position="327"/>
    </location>
</feature>
<keyword evidence="2" id="KW-1003">Cell membrane</keyword>
<dbReference type="Pfam" id="PF02687">
    <property type="entry name" value="FtsX"/>
    <property type="match status" value="1"/>
</dbReference>
<comment type="subcellular location">
    <subcellularLocation>
        <location evidence="1">Cell membrane</location>
        <topology evidence="1">Multi-pass membrane protein</topology>
    </subcellularLocation>
</comment>
<dbReference type="RefSeq" id="WP_220426317.1">
    <property type="nucleotide sequence ID" value="NZ_AP025635.1"/>
</dbReference>
<feature type="transmembrane region" description="Helical" evidence="6">
    <location>
        <begin position="347"/>
        <end position="369"/>
    </location>
</feature>
<evidence type="ECO:0000259" key="7">
    <source>
        <dbReference type="Pfam" id="PF02687"/>
    </source>
</evidence>
<evidence type="ECO:0000313" key="8">
    <source>
        <dbReference type="EMBL" id="BDG68458.1"/>
    </source>
</evidence>
<accession>A0ABN6NTS6</accession>
<proteinExistence type="predicted"/>
<dbReference type="PANTHER" id="PTHR30572:SF9">
    <property type="entry name" value="ABC TRANSPORTER PERMEASE PROTEIN"/>
    <property type="match status" value="1"/>
</dbReference>
<evidence type="ECO:0000256" key="5">
    <source>
        <dbReference type="ARBA" id="ARBA00023136"/>
    </source>
</evidence>
<dbReference type="EMBL" id="AP025635">
    <property type="protein sequence ID" value="BDG68458.1"/>
    <property type="molecule type" value="Genomic_DNA"/>
</dbReference>
<organism evidence="8 9">
    <name type="scientific">Enterococcus innesii</name>
    <dbReference type="NCBI Taxonomy" id="2839759"/>
    <lineage>
        <taxon>Bacteria</taxon>
        <taxon>Bacillati</taxon>
        <taxon>Bacillota</taxon>
        <taxon>Bacilli</taxon>
        <taxon>Lactobacillales</taxon>
        <taxon>Enterococcaceae</taxon>
        <taxon>Enterococcus</taxon>
    </lineage>
</organism>
<evidence type="ECO:0000256" key="3">
    <source>
        <dbReference type="ARBA" id="ARBA00022692"/>
    </source>
</evidence>
<evidence type="ECO:0000256" key="2">
    <source>
        <dbReference type="ARBA" id="ARBA00022475"/>
    </source>
</evidence>
<feature type="domain" description="ABC3 transporter permease C-terminal" evidence="7">
    <location>
        <begin position="306"/>
        <end position="460"/>
    </location>
</feature>
<dbReference type="GeneID" id="83458028"/>
<keyword evidence="9" id="KW-1185">Reference proteome</keyword>
<reference evidence="8 9" key="1">
    <citation type="submission" date="2022-03" db="EMBL/GenBank/DDBJ databases">
        <title>Complete genome sequence of Enterococcus innesii DB-1.</title>
        <authorList>
            <person name="Fukuda D."/>
            <person name="Nolasco-Hipolito C."/>
        </authorList>
    </citation>
    <scope>NUCLEOTIDE SEQUENCE [LARGE SCALE GENOMIC DNA]</scope>
    <source>
        <strain evidence="8 9">DB-1</strain>
    </source>
</reference>
<evidence type="ECO:0000313" key="9">
    <source>
        <dbReference type="Proteomes" id="UP000831692"/>
    </source>
</evidence>
<keyword evidence="3 6" id="KW-0812">Transmembrane</keyword>